<feature type="compositionally biased region" description="Polar residues" evidence="3">
    <location>
        <begin position="1"/>
        <end position="15"/>
    </location>
</feature>
<feature type="domain" description="Zn(2)-C6 fungal-type" evidence="4">
    <location>
        <begin position="45"/>
        <end position="76"/>
    </location>
</feature>
<dbReference type="InterPro" id="IPR007219">
    <property type="entry name" value="XnlR_reg_dom"/>
</dbReference>
<accession>A0A9P7KNN1</accession>
<dbReference type="GO" id="GO:0000981">
    <property type="term" value="F:DNA-binding transcription factor activity, RNA polymerase II-specific"/>
    <property type="evidence" value="ECO:0007669"/>
    <property type="project" value="InterPro"/>
</dbReference>
<protein>
    <recommendedName>
        <fullName evidence="4">Zn(2)-C6 fungal-type domain-containing protein</fullName>
    </recommendedName>
</protein>
<keyword evidence="1" id="KW-0479">Metal-binding</keyword>
<evidence type="ECO:0000256" key="2">
    <source>
        <dbReference type="ARBA" id="ARBA00023242"/>
    </source>
</evidence>
<dbReference type="GO" id="GO:0003677">
    <property type="term" value="F:DNA binding"/>
    <property type="evidence" value="ECO:0007669"/>
    <property type="project" value="InterPro"/>
</dbReference>
<sequence length="642" mass="72460">MSSPLQSTPNKSSHQSHPRDTAPDTGPTDLKKILRERQLARNRKACLPCRERKVRCNHQQPCQTCLKRGHPDLCFYNQAPEPRTPSREVTQVNQPATDLDESNNNNTFSANPTSHSNSPSIPTPFLLGGNSIISVTRPNSAQPQSDNERCAAFETGIFPLLGMNEASNSEQSPRPGRLDLKLVDDQEMITLFSFYRDRVHPFQFVIDDLAEIEELVCSLINRDTEVAQVDNHSLCLLHAIFAAGAQFSDMNTAARVRKSREELQSALGRLGSFDLLWNPSKRLIQALLILGHVLQNDMNPRAAWILGGTTVRLALSIGLHQPAIMPNTLRLMPAESQHLRLAIVWQDALLSLAFDRPPASQEMNLESDLPKIFPNALPSQILNYREAMNWLCYLTLRHLRNSSAEPFLEYYTLFFQDFRNLEASLAPHLEAHQKCTSIQELQEHYSLKLHRNFVLSTFSRPILSTKTKDSCSNEDYSRILSRLQTALKESVRAFIKLRSISSHATSSWAFVHNGLSSALLLSFMRQDSEPDETRQIQAELIQTLTERSEEVGQFSTAHKKALRAIQALQGLAEQDASRVQPSGSSNERQSAMDIPFDPLDASQEQSMLSMDEWLRTFDFNTFSPSESYNFIMSDQVPPETTF</sequence>
<feature type="compositionally biased region" description="Polar residues" evidence="3">
    <location>
        <begin position="87"/>
        <end position="119"/>
    </location>
</feature>
<organism evidence="5 6">
    <name type="scientific">Fusarium avenaceum</name>
    <dbReference type="NCBI Taxonomy" id="40199"/>
    <lineage>
        <taxon>Eukaryota</taxon>
        <taxon>Fungi</taxon>
        <taxon>Dikarya</taxon>
        <taxon>Ascomycota</taxon>
        <taxon>Pezizomycotina</taxon>
        <taxon>Sordariomycetes</taxon>
        <taxon>Hypocreomycetidae</taxon>
        <taxon>Hypocreales</taxon>
        <taxon>Nectriaceae</taxon>
        <taxon>Fusarium</taxon>
        <taxon>Fusarium tricinctum species complex</taxon>
    </lineage>
</organism>
<dbReference type="GO" id="GO:0006351">
    <property type="term" value="P:DNA-templated transcription"/>
    <property type="evidence" value="ECO:0007669"/>
    <property type="project" value="InterPro"/>
</dbReference>
<dbReference type="GO" id="GO:0016831">
    <property type="term" value="F:carboxy-lyase activity"/>
    <property type="evidence" value="ECO:0007669"/>
    <property type="project" value="TreeGrafter"/>
</dbReference>
<proteinExistence type="predicted"/>
<evidence type="ECO:0000313" key="5">
    <source>
        <dbReference type="EMBL" id="KAG5659906.1"/>
    </source>
</evidence>
<dbReference type="InterPro" id="IPR004507">
    <property type="entry name" value="UbiX-like"/>
</dbReference>
<gene>
    <name evidence="5" type="ORF">KAF25_003428</name>
</gene>
<dbReference type="SMART" id="SM00906">
    <property type="entry name" value="Fungal_trans"/>
    <property type="match status" value="1"/>
</dbReference>
<dbReference type="PANTHER" id="PTHR43374">
    <property type="entry name" value="FLAVIN PRENYLTRANSFERASE"/>
    <property type="match status" value="1"/>
</dbReference>
<name>A0A9P7KNN1_9HYPO</name>
<dbReference type="Pfam" id="PF04082">
    <property type="entry name" value="Fungal_trans"/>
    <property type="match status" value="1"/>
</dbReference>
<dbReference type="SUPFAM" id="SSF57701">
    <property type="entry name" value="Zn2/Cys6 DNA-binding domain"/>
    <property type="match status" value="1"/>
</dbReference>
<dbReference type="InterPro" id="IPR001138">
    <property type="entry name" value="Zn2Cys6_DnaBD"/>
</dbReference>
<feature type="compositionally biased region" description="Polar residues" evidence="3">
    <location>
        <begin position="577"/>
        <end position="589"/>
    </location>
</feature>
<evidence type="ECO:0000259" key="4">
    <source>
        <dbReference type="PROSITE" id="PS50048"/>
    </source>
</evidence>
<evidence type="ECO:0000313" key="6">
    <source>
        <dbReference type="Proteomes" id="UP000782241"/>
    </source>
</evidence>
<evidence type="ECO:0000256" key="3">
    <source>
        <dbReference type="SAM" id="MobiDB-lite"/>
    </source>
</evidence>
<dbReference type="GO" id="GO:0008270">
    <property type="term" value="F:zinc ion binding"/>
    <property type="evidence" value="ECO:0007669"/>
    <property type="project" value="InterPro"/>
</dbReference>
<keyword evidence="2" id="KW-0539">Nucleus</keyword>
<dbReference type="EMBL" id="JAGPUO010000010">
    <property type="protein sequence ID" value="KAG5659906.1"/>
    <property type="molecule type" value="Genomic_DNA"/>
</dbReference>
<feature type="region of interest" description="Disordered" evidence="3">
    <location>
        <begin position="77"/>
        <end position="119"/>
    </location>
</feature>
<dbReference type="Proteomes" id="UP000782241">
    <property type="component" value="Unassembled WGS sequence"/>
</dbReference>
<comment type="caution">
    <text evidence="5">The sequence shown here is derived from an EMBL/GenBank/DDBJ whole genome shotgun (WGS) entry which is preliminary data.</text>
</comment>
<keyword evidence="6" id="KW-1185">Reference proteome</keyword>
<dbReference type="CDD" id="cd00067">
    <property type="entry name" value="GAL4"/>
    <property type="match status" value="1"/>
</dbReference>
<dbReference type="Pfam" id="PF00172">
    <property type="entry name" value="Zn_clus"/>
    <property type="match status" value="1"/>
</dbReference>
<dbReference type="PROSITE" id="PS00463">
    <property type="entry name" value="ZN2_CY6_FUNGAL_1"/>
    <property type="match status" value="1"/>
</dbReference>
<dbReference type="InterPro" id="IPR036864">
    <property type="entry name" value="Zn2-C6_fun-type_DNA-bd_sf"/>
</dbReference>
<dbReference type="CDD" id="cd12148">
    <property type="entry name" value="fungal_TF_MHR"/>
    <property type="match status" value="1"/>
</dbReference>
<dbReference type="SMART" id="SM00066">
    <property type="entry name" value="GAL4"/>
    <property type="match status" value="1"/>
</dbReference>
<feature type="region of interest" description="Disordered" evidence="3">
    <location>
        <begin position="1"/>
        <end position="30"/>
    </location>
</feature>
<dbReference type="PANTHER" id="PTHR43374:SF1">
    <property type="entry name" value="FLAVIN PRENYLTRANSFERASE PAD1, MITOCHONDRIAL"/>
    <property type="match status" value="1"/>
</dbReference>
<evidence type="ECO:0000256" key="1">
    <source>
        <dbReference type="ARBA" id="ARBA00022723"/>
    </source>
</evidence>
<dbReference type="Gene3D" id="4.10.240.10">
    <property type="entry name" value="Zn(2)-C6 fungal-type DNA-binding domain"/>
    <property type="match status" value="1"/>
</dbReference>
<reference evidence="5" key="1">
    <citation type="submission" date="2021-04" db="EMBL/GenBank/DDBJ databases">
        <title>Draft genome of Fusarium avenaceum strain F156N33, isolated from an atmospheric sample in Virginia.</title>
        <authorList>
            <person name="Yang S."/>
            <person name="Vinatzer B.A."/>
            <person name="Coleman J."/>
        </authorList>
    </citation>
    <scope>NUCLEOTIDE SEQUENCE</scope>
    <source>
        <strain evidence="5">F156N33</strain>
    </source>
</reference>
<feature type="region of interest" description="Disordered" evidence="3">
    <location>
        <begin position="573"/>
        <end position="593"/>
    </location>
</feature>
<dbReference type="PROSITE" id="PS50048">
    <property type="entry name" value="ZN2_CY6_FUNGAL_2"/>
    <property type="match status" value="1"/>
</dbReference>
<dbReference type="AlphaFoldDB" id="A0A9P7KNN1"/>